<dbReference type="PROSITE" id="PS00018">
    <property type="entry name" value="EF_HAND_1"/>
    <property type="match status" value="1"/>
</dbReference>
<dbReference type="Gene3D" id="1.10.8.270">
    <property type="entry name" value="putative rabgap domain of human tbc1 domain family member 14 like domains"/>
    <property type="match status" value="1"/>
</dbReference>
<dbReference type="SUPFAM" id="SSF47473">
    <property type="entry name" value="EF-hand"/>
    <property type="match status" value="1"/>
</dbReference>
<dbReference type="PANTHER" id="PTHR47219">
    <property type="entry name" value="RAB GTPASE-ACTIVATING PROTEIN 1-LIKE"/>
    <property type="match status" value="1"/>
</dbReference>
<keyword evidence="2" id="KW-0106">Calcium</keyword>
<dbReference type="SUPFAM" id="SSF47923">
    <property type="entry name" value="Ypt/Rab-GAP domain of gyp1p"/>
    <property type="match status" value="2"/>
</dbReference>
<dbReference type="PROSITE" id="PS50222">
    <property type="entry name" value="EF_HAND_2"/>
    <property type="match status" value="1"/>
</dbReference>
<dbReference type="InterPro" id="IPR002048">
    <property type="entry name" value="EF_hand_dom"/>
</dbReference>
<dbReference type="OrthoDB" id="17687at2759"/>
<gene>
    <name evidence="5" type="ORF">CU098_003367</name>
</gene>
<dbReference type="GO" id="GO:0031267">
    <property type="term" value="F:small GTPase binding"/>
    <property type="evidence" value="ECO:0007669"/>
    <property type="project" value="TreeGrafter"/>
</dbReference>
<dbReference type="STRING" id="4846.A0A367JQ91"/>
<dbReference type="Pfam" id="PF00566">
    <property type="entry name" value="RabGAP-TBC"/>
    <property type="match status" value="1"/>
</dbReference>
<evidence type="ECO:0008006" key="7">
    <source>
        <dbReference type="Google" id="ProtNLM"/>
    </source>
</evidence>
<dbReference type="Pfam" id="PF02893">
    <property type="entry name" value="GRAM"/>
    <property type="match status" value="2"/>
</dbReference>
<comment type="caution">
    <text evidence="5">The sequence shown here is derived from an EMBL/GenBank/DDBJ whole genome shotgun (WGS) entry which is preliminary data.</text>
</comment>
<dbReference type="InterPro" id="IPR004182">
    <property type="entry name" value="GRAM"/>
</dbReference>
<dbReference type="Gene3D" id="1.10.10.750">
    <property type="entry name" value="Ypt/Rab-GAP domain of gyp1p, domain 1"/>
    <property type="match status" value="1"/>
</dbReference>
<dbReference type="InterPro" id="IPR011993">
    <property type="entry name" value="PH-like_dom_sf"/>
</dbReference>
<evidence type="ECO:0000256" key="2">
    <source>
        <dbReference type="ARBA" id="ARBA00022837"/>
    </source>
</evidence>
<dbReference type="PROSITE" id="PS50086">
    <property type="entry name" value="TBC_RABGAP"/>
    <property type="match status" value="1"/>
</dbReference>
<keyword evidence="1" id="KW-0343">GTPase activation</keyword>
<dbReference type="GO" id="GO:0005096">
    <property type="term" value="F:GTPase activator activity"/>
    <property type="evidence" value="ECO:0007669"/>
    <property type="project" value="UniProtKB-KW"/>
</dbReference>
<dbReference type="GO" id="GO:0005509">
    <property type="term" value="F:calcium ion binding"/>
    <property type="evidence" value="ECO:0007669"/>
    <property type="project" value="InterPro"/>
</dbReference>
<dbReference type="SMART" id="SM00568">
    <property type="entry name" value="GRAM"/>
    <property type="match status" value="2"/>
</dbReference>
<feature type="non-terminal residue" evidence="5">
    <location>
        <position position="1"/>
    </location>
</feature>
<dbReference type="Proteomes" id="UP000253551">
    <property type="component" value="Unassembled WGS sequence"/>
</dbReference>
<dbReference type="Gene3D" id="2.30.29.30">
    <property type="entry name" value="Pleckstrin-homology domain (PH domain)/Phosphotyrosine-binding domain (PTB)"/>
    <property type="match status" value="1"/>
</dbReference>
<feature type="domain" description="Rab-GAP TBC" evidence="3">
    <location>
        <begin position="426"/>
        <end position="614"/>
    </location>
</feature>
<dbReference type="SMART" id="SM00164">
    <property type="entry name" value="TBC"/>
    <property type="match status" value="1"/>
</dbReference>
<protein>
    <recommendedName>
        <fullName evidence="7">Rab-GAP TBC domain-containing protein</fullName>
    </recommendedName>
</protein>
<sequence>NLLPPLDNLDTEEREPYVVTKINSIVTRRDSGTDEISADEKVRKASRSFRQTFNVPSSERLVNYYSSAYHTNRFTSQGWLYISENYLAFYSFLLGFETKLLLELKDIQDLKKEKSKRGVFSDAIKIYMKDKSEHFFSNLFKRDEVYEILVQLTGLAMQRVLKSTALEHAPGSDVSIDIKDSDIDAIQDADVSSNKMASLPAAEIRKLMQPLKTNLEAQKRDEKFRAKFRLPPDQHLAYSFIATHPATVSEEIGTEKPKLVNYAGILNLSEAYLTFNSTDQGAYFEAVMPLYTIRRVEKLTDETNAYSIKIVNWHQSESVFHLNADEKGYQEFSATLTNNLKNQIKHMRMMKQFLTTCASEAVLADKTYEEMNLIPGGLGLTFDFPGDPKKLKEKSKMKLWKKYFQEHGRNLTIAKTPRFAKLIRVGLPNRLRGEVWEICSGAIFERFRNQGLYDRILEENKNRSSLSLEEIEKDLNRSLPEYKAYQQPEGINSLRRVLSAYSWKDPELGYCQAMNIVTSAILIYMSEEQAFFTLGVLCDDLLPGYYSTSMYGALLDQIIFEHLLEKTMPKLHAHFKAADIQLSVACLPWFLSLYINSMPLLFAFRVLDCFFMEGPKVLFQIGDKHSYVTLAILKINGDELLEATDDGVFMNTLKQYFNNLGNPLYPNSENPKAKNLTKFNELLLVAYREFSNVTDELVRELRQTNQLKVVAGIESFTKRSAVRNIDNTAGLDKTEIGIVYDKFHNVLYYKQQSPSERNDSKMDLKSFEVFIGSLASWAKIDSEDHQSDDRQRQLKVAKNFLSQLFKVFDVQQTHHLSLQSAIIGLGSISKGDLNSQIRLFFNLHDIDKDNYLNKEEILQLSETLLWIFRLTQDENHLNAVSTFLHNAFEYAETRNDEKYLSLESFRMIVLADETLENFFDHEFAASFKLTEKPVEQQRSLGREIFDNLLATGAKLASTTVRPQFRSKLTDASSISTSEVQTTIDAIETAK</sequence>
<dbReference type="InterPro" id="IPR035969">
    <property type="entry name" value="Rab-GAP_TBC_sf"/>
</dbReference>
<dbReference type="PANTHER" id="PTHR47219:SF20">
    <property type="entry name" value="TBC1 DOMAIN FAMILY MEMBER 2B"/>
    <property type="match status" value="1"/>
</dbReference>
<evidence type="ECO:0000259" key="4">
    <source>
        <dbReference type="PROSITE" id="PS50222"/>
    </source>
</evidence>
<organism evidence="5 6">
    <name type="scientific">Rhizopus stolonifer</name>
    <name type="common">Rhizopus nigricans</name>
    <dbReference type="NCBI Taxonomy" id="4846"/>
    <lineage>
        <taxon>Eukaryota</taxon>
        <taxon>Fungi</taxon>
        <taxon>Fungi incertae sedis</taxon>
        <taxon>Mucoromycota</taxon>
        <taxon>Mucoromycotina</taxon>
        <taxon>Mucoromycetes</taxon>
        <taxon>Mucorales</taxon>
        <taxon>Mucorineae</taxon>
        <taxon>Rhizopodaceae</taxon>
        <taxon>Rhizopus</taxon>
    </lineage>
</organism>
<dbReference type="AlphaFoldDB" id="A0A367JQ91"/>
<keyword evidence="6" id="KW-1185">Reference proteome</keyword>
<evidence type="ECO:0000313" key="6">
    <source>
        <dbReference type="Proteomes" id="UP000253551"/>
    </source>
</evidence>
<evidence type="ECO:0000259" key="3">
    <source>
        <dbReference type="PROSITE" id="PS50086"/>
    </source>
</evidence>
<accession>A0A367JQ91</accession>
<dbReference type="FunFam" id="1.10.8.270:FF:000026">
    <property type="entry name" value="TBC (Tre-2/Bub2/Cdc16) domain family"/>
    <property type="match status" value="1"/>
</dbReference>
<evidence type="ECO:0000256" key="1">
    <source>
        <dbReference type="ARBA" id="ARBA00022468"/>
    </source>
</evidence>
<dbReference type="Gene3D" id="1.10.238.10">
    <property type="entry name" value="EF-hand"/>
    <property type="match status" value="1"/>
</dbReference>
<name>A0A367JQ91_RHIST</name>
<dbReference type="EMBL" id="PJQM01002892">
    <property type="protein sequence ID" value="RCH92107.1"/>
    <property type="molecule type" value="Genomic_DNA"/>
</dbReference>
<proteinExistence type="predicted"/>
<feature type="non-terminal residue" evidence="5">
    <location>
        <position position="990"/>
    </location>
</feature>
<evidence type="ECO:0000313" key="5">
    <source>
        <dbReference type="EMBL" id="RCH92107.1"/>
    </source>
</evidence>
<dbReference type="InterPro" id="IPR011992">
    <property type="entry name" value="EF-hand-dom_pair"/>
</dbReference>
<dbReference type="InterPro" id="IPR000195">
    <property type="entry name" value="Rab-GAP-TBC_dom"/>
</dbReference>
<reference evidence="5 6" key="1">
    <citation type="journal article" date="2018" name="G3 (Bethesda)">
        <title>Phylogenetic and Phylogenomic Definition of Rhizopus Species.</title>
        <authorList>
            <person name="Gryganskyi A.P."/>
            <person name="Golan J."/>
            <person name="Dolatabadi S."/>
            <person name="Mondo S."/>
            <person name="Robb S."/>
            <person name="Idnurm A."/>
            <person name="Muszewska A."/>
            <person name="Steczkiewicz K."/>
            <person name="Masonjones S."/>
            <person name="Liao H.L."/>
            <person name="Gajdeczka M.T."/>
            <person name="Anike F."/>
            <person name="Vuek A."/>
            <person name="Anishchenko I.M."/>
            <person name="Voigt K."/>
            <person name="de Hoog G.S."/>
            <person name="Smith M.E."/>
            <person name="Heitman J."/>
            <person name="Vilgalys R."/>
            <person name="Stajich J.E."/>
        </authorList>
    </citation>
    <scope>NUCLEOTIDE SEQUENCE [LARGE SCALE GENOMIC DNA]</scope>
    <source>
        <strain evidence="5 6">LSU 92-RS-03</strain>
    </source>
</reference>
<dbReference type="InterPro" id="IPR018247">
    <property type="entry name" value="EF_Hand_1_Ca_BS"/>
</dbReference>
<dbReference type="InterPro" id="IPR050302">
    <property type="entry name" value="Rab_GAP_TBC_domain"/>
</dbReference>
<dbReference type="Gene3D" id="1.10.472.80">
    <property type="entry name" value="Ypt/Rab-GAP domain of gyp1p, domain 3"/>
    <property type="match status" value="1"/>
</dbReference>
<feature type="domain" description="EF-hand" evidence="4">
    <location>
        <begin position="832"/>
        <end position="867"/>
    </location>
</feature>